<evidence type="ECO:0000256" key="6">
    <source>
        <dbReference type="ARBA" id="ARBA00029445"/>
    </source>
</evidence>
<sequence>MTRGAWMCSRQYDDGLKIWFAPRENEKPFTDSERAQKWRLSLASLLFFTVLLSDHLWFCAEAKFTGTGEKEQQQPPEKPEPAEQELLAGMGEPAPPAPPAPRLLAPPSPSLPPSPSSSSSSSSGSQNNDTEPRHGKAVFLGNSTARPVETCHLQSSSSGQCFSVGDAEAVCRRRGGPGRPRGSGQSPAPGWDLTDFYLSFCNSYTLWELFAGLSNPDTLNCSLDVVLKGEGSCSQCVQAYQRYDQHAQEKYEEFEVMLQKYLQSDEYSVKSCPEDCKTVYKAWLCSQYFEVTQFHCSNRIPCKQYCLEVQTRCPFILPDNDDVIYGGLSSFICTGLYENYPTNAEPECCDVRWGLLSDHQSKGTIKTSGSTMCHRTSLTVSSASRLCNSRLKLCVLVLILLHTVLTVSAAQNSTGLGFGGITTLEDNSTNEE</sequence>
<accession>A0ABM4DZ84</accession>
<organism evidence="8 9">
    <name type="scientific">Apteryx mantelli</name>
    <name type="common">North Island brown kiwi</name>
    <dbReference type="NCBI Taxonomy" id="2696672"/>
    <lineage>
        <taxon>Eukaryota</taxon>
        <taxon>Metazoa</taxon>
        <taxon>Chordata</taxon>
        <taxon>Craniata</taxon>
        <taxon>Vertebrata</taxon>
        <taxon>Euteleostomi</taxon>
        <taxon>Archelosauria</taxon>
        <taxon>Archosauria</taxon>
        <taxon>Dinosauria</taxon>
        <taxon>Saurischia</taxon>
        <taxon>Theropoda</taxon>
        <taxon>Coelurosauria</taxon>
        <taxon>Aves</taxon>
        <taxon>Palaeognathae</taxon>
        <taxon>Apterygiformes</taxon>
        <taxon>Apterygidae</taxon>
        <taxon>Apteryx</taxon>
    </lineage>
</organism>
<dbReference type="PANTHER" id="PTHR15819">
    <property type="entry name" value="TRANSMEMBRANE PROTEIN FAM155"/>
    <property type="match status" value="1"/>
</dbReference>
<dbReference type="RefSeq" id="XP_067145800.1">
    <property type="nucleotide sequence ID" value="XM_067289699.1"/>
</dbReference>
<dbReference type="PANTHER" id="PTHR15819:SF9">
    <property type="entry name" value="NALCN CHANNEL AUXILIARY FACTOR 1"/>
    <property type="match status" value="1"/>
</dbReference>
<keyword evidence="8" id="KW-1185">Reference proteome</keyword>
<gene>
    <name evidence="9" type="primary">NALF1</name>
</gene>
<name>A0ABM4DZ84_9AVES</name>
<dbReference type="InterPro" id="IPR055288">
    <property type="entry name" value="NALCN_aux_factor_1/2"/>
</dbReference>
<protein>
    <submittedName>
        <fullName evidence="9">NALCN channel auxiliary factor 1</fullName>
    </submittedName>
</protein>
<evidence type="ECO:0000256" key="7">
    <source>
        <dbReference type="SAM" id="MobiDB-lite"/>
    </source>
</evidence>
<dbReference type="Proteomes" id="UP001652627">
    <property type="component" value="Chromosome 1"/>
</dbReference>
<comment type="subcellular location">
    <subcellularLocation>
        <location evidence="1">Membrane</location>
        <topology evidence="1">Multi-pass membrane protein</topology>
    </subcellularLocation>
</comment>
<reference evidence="9" key="2">
    <citation type="submission" date="2025-08" db="UniProtKB">
        <authorList>
            <consortium name="RefSeq"/>
        </authorList>
    </citation>
    <scope>IDENTIFICATION</scope>
    <source>
        <tissue evidence="9">Blood</tissue>
    </source>
</reference>
<reference evidence="8" key="1">
    <citation type="submission" date="2025-05" db="UniProtKB">
        <authorList>
            <consortium name="RefSeq"/>
        </authorList>
    </citation>
    <scope>NUCLEOTIDE SEQUENCE [LARGE SCALE GENOMIC DNA]</scope>
</reference>
<dbReference type="GeneID" id="106493915"/>
<evidence type="ECO:0000256" key="2">
    <source>
        <dbReference type="ARBA" id="ARBA00022692"/>
    </source>
</evidence>
<proteinExistence type="inferred from homology"/>
<feature type="region of interest" description="Disordered" evidence="7">
    <location>
        <begin position="88"/>
        <end position="136"/>
    </location>
</feature>
<keyword evidence="3" id="KW-1133">Transmembrane helix</keyword>
<feature type="compositionally biased region" description="Low complexity" evidence="7">
    <location>
        <begin position="116"/>
        <end position="125"/>
    </location>
</feature>
<comment type="similarity">
    <text evidence="6">Belongs to the NALF family.</text>
</comment>
<feature type="compositionally biased region" description="Pro residues" evidence="7">
    <location>
        <begin position="93"/>
        <end position="115"/>
    </location>
</feature>
<evidence type="ECO:0000313" key="8">
    <source>
        <dbReference type="Proteomes" id="UP001652627"/>
    </source>
</evidence>
<evidence type="ECO:0000256" key="5">
    <source>
        <dbReference type="ARBA" id="ARBA00023180"/>
    </source>
</evidence>
<keyword evidence="5" id="KW-0325">Glycoprotein</keyword>
<keyword evidence="4" id="KW-0472">Membrane</keyword>
<evidence type="ECO:0000256" key="1">
    <source>
        <dbReference type="ARBA" id="ARBA00004141"/>
    </source>
</evidence>
<evidence type="ECO:0000256" key="4">
    <source>
        <dbReference type="ARBA" id="ARBA00023136"/>
    </source>
</evidence>
<evidence type="ECO:0000313" key="9">
    <source>
        <dbReference type="RefSeq" id="XP_067145800.1"/>
    </source>
</evidence>
<keyword evidence="2" id="KW-0812">Transmembrane</keyword>
<evidence type="ECO:0000256" key="3">
    <source>
        <dbReference type="ARBA" id="ARBA00022989"/>
    </source>
</evidence>